<dbReference type="GO" id="GO:0003924">
    <property type="term" value="F:GTPase activity"/>
    <property type="evidence" value="ECO:0007669"/>
    <property type="project" value="InterPro"/>
</dbReference>
<keyword evidence="1" id="KW-0547">Nucleotide-binding</keyword>
<dbReference type="Gene3D" id="3.40.50.300">
    <property type="entry name" value="P-loop containing nucleotide triphosphate hydrolases"/>
    <property type="match status" value="1"/>
</dbReference>
<feature type="region of interest" description="Disordered" evidence="2">
    <location>
        <begin position="319"/>
        <end position="452"/>
    </location>
</feature>
<dbReference type="NCBIfam" id="TIGR00231">
    <property type="entry name" value="small_GTP"/>
    <property type="match status" value="1"/>
</dbReference>
<gene>
    <name evidence="3" type="ORF">M0812_05087</name>
</gene>
<dbReference type="GO" id="GO:0005525">
    <property type="term" value="F:GTP binding"/>
    <property type="evidence" value="ECO:0007669"/>
    <property type="project" value="InterPro"/>
</dbReference>
<accession>A0AAV8AA78</accession>
<proteinExistence type="predicted"/>
<dbReference type="InterPro" id="IPR001806">
    <property type="entry name" value="Small_GTPase"/>
</dbReference>
<protein>
    <submittedName>
        <fullName evidence="3">Ras-related protein rab-5c</fullName>
    </submittedName>
</protein>
<organism evidence="3 4">
    <name type="scientific">Anaeramoeba flamelloides</name>
    <dbReference type="NCBI Taxonomy" id="1746091"/>
    <lineage>
        <taxon>Eukaryota</taxon>
        <taxon>Metamonada</taxon>
        <taxon>Anaeramoebidae</taxon>
        <taxon>Anaeramoeba</taxon>
    </lineage>
</organism>
<dbReference type="Pfam" id="PF00071">
    <property type="entry name" value="Ras"/>
    <property type="match status" value="1"/>
</dbReference>
<dbReference type="AlphaFoldDB" id="A0AAV8AA78"/>
<dbReference type="SUPFAM" id="SSF52540">
    <property type="entry name" value="P-loop containing nucleoside triphosphate hydrolases"/>
    <property type="match status" value="1"/>
</dbReference>
<dbReference type="PRINTS" id="PR00449">
    <property type="entry name" value="RASTRNSFRMNG"/>
</dbReference>
<dbReference type="InterPro" id="IPR016024">
    <property type="entry name" value="ARM-type_fold"/>
</dbReference>
<dbReference type="InterPro" id="IPR027417">
    <property type="entry name" value="P-loop_NTPase"/>
</dbReference>
<reference evidence="3" key="1">
    <citation type="submission" date="2022-08" db="EMBL/GenBank/DDBJ databases">
        <title>Novel sulphate-reducing endosymbionts in the free-living metamonad Anaeramoeba.</title>
        <authorList>
            <person name="Jerlstrom-Hultqvist J."/>
            <person name="Cepicka I."/>
            <person name="Gallot-Lavallee L."/>
            <person name="Salas-Leiva D."/>
            <person name="Curtis B.A."/>
            <person name="Zahonova K."/>
            <person name="Pipaliya S."/>
            <person name="Dacks J."/>
            <person name="Roger A.J."/>
        </authorList>
    </citation>
    <scope>NUCLEOTIDE SEQUENCE</scope>
    <source>
        <strain evidence="3">Busselton2</strain>
    </source>
</reference>
<dbReference type="SUPFAM" id="SSF48371">
    <property type="entry name" value="ARM repeat"/>
    <property type="match status" value="1"/>
</dbReference>
<dbReference type="Proteomes" id="UP001146793">
    <property type="component" value="Unassembled WGS sequence"/>
</dbReference>
<feature type="compositionally biased region" description="Basic residues" evidence="2">
    <location>
        <begin position="333"/>
        <end position="351"/>
    </location>
</feature>
<dbReference type="PROSITE" id="PS51419">
    <property type="entry name" value="RAB"/>
    <property type="match status" value="1"/>
</dbReference>
<feature type="compositionally biased region" description="Basic residues" evidence="2">
    <location>
        <begin position="441"/>
        <end position="451"/>
    </location>
</feature>
<evidence type="ECO:0000256" key="2">
    <source>
        <dbReference type="SAM" id="MobiDB-lite"/>
    </source>
</evidence>
<dbReference type="InterPro" id="IPR011989">
    <property type="entry name" value="ARM-like"/>
</dbReference>
<dbReference type="Gene3D" id="1.25.10.10">
    <property type="entry name" value="Leucine-rich Repeat Variant"/>
    <property type="match status" value="1"/>
</dbReference>
<name>A0AAV8AA78_9EUKA</name>
<feature type="compositionally biased region" description="Basic and acidic residues" evidence="2">
    <location>
        <begin position="352"/>
        <end position="364"/>
    </location>
</feature>
<dbReference type="SMART" id="SM00173">
    <property type="entry name" value="RAS"/>
    <property type="match status" value="1"/>
</dbReference>
<dbReference type="CDD" id="cd00154">
    <property type="entry name" value="Rab"/>
    <property type="match status" value="1"/>
</dbReference>
<dbReference type="SMART" id="SM00175">
    <property type="entry name" value="RAB"/>
    <property type="match status" value="1"/>
</dbReference>
<sequence length="689" mass="78291">MSNISEFDSSDDETIRRNVIKIVMLGQTGCGKTSIVIRYIDDNFTENTSTTIGAAFFLKTLKVDEQSVFLRLWDTSGQERFKSLVPLYYRHAAGAVLVFDPQESLSFDKLKYWHNELQNNCDNVPVMAIVANKIDLFDKKGPEMEMIEKAKKYANKIGSQFFEASAKTGQSIEELFGSLVREILEKRKTMKEFQQPIDEWFKPQNDEDINNFDDQNQSGEPNYSQQIMNALDLILQMVPFLTQVNLSSKNIIENFLQTIAKNIDSANKEMSLRSFQILKLLYEQNSELILGQLANSRNTSRLKLSKHLIKIDSDLDLDTLAPNGGTDPQRSQRQIRKKGTSKGGTTKKRATQNKDIKTGNEKGTNRTSLRGRKSVGLKRRTRGKSFPRKPNRINNSSLTSNGSNEDFGGIIKSLKKNKVTKGTKLTGKKKGRGRGAGTGRGRGRGRGKVKKKEKEIIEEIEVKLAISTLEQGILDSENEAVENYCDQMETHIQEKGSEDWDPSFPRAIKIILLGLNSENEEIRTRISFTLQTLLETFENKFKSNTKMIIDTIIEESKNSPDNIIQELLTYLPQINKTLSTLQALKTLTPYLPTNDSTTLQIILGIFKDLCPLFAKSELETQITTIITHFKVLLNNNNPKIRRGVVTCIVEFWDIIGEEIESKYLKNVLNSNVLQLIKKFVQQKRKRGNY</sequence>
<dbReference type="FunFam" id="3.40.50.300:FF:000808">
    <property type="entry name" value="Small GTP-binding protein, putative"/>
    <property type="match status" value="1"/>
</dbReference>
<dbReference type="PROSITE" id="PS51421">
    <property type="entry name" value="RAS"/>
    <property type="match status" value="1"/>
</dbReference>
<evidence type="ECO:0000313" key="3">
    <source>
        <dbReference type="EMBL" id="KAJ3451047.1"/>
    </source>
</evidence>
<dbReference type="SMART" id="SM00176">
    <property type="entry name" value="RAN"/>
    <property type="match status" value="1"/>
</dbReference>
<dbReference type="EMBL" id="JANTQA010000011">
    <property type="protein sequence ID" value="KAJ3451047.1"/>
    <property type="molecule type" value="Genomic_DNA"/>
</dbReference>
<feature type="compositionally biased region" description="Basic residues" evidence="2">
    <location>
        <begin position="369"/>
        <end position="391"/>
    </location>
</feature>
<dbReference type="SMART" id="SM00174">
    <property type="entry name" value="RHO"/>
    <property type="match status" value="1"/>
</dbReference>
<feature type="compositionally biased region" description="Basic residues" evidence="2">
    <location>
        <begin position="413"/>
        <end position="433"/>
    </location>
</feature>
<evidence type="ECO:0000313" key="4">
    <source>
        <dbReference type="Proteomes" id="UP001146793"/>
    </source>
</evidence>
<feature type="compositionally biased region" description="Polar residues" evidence="2">
    <location>
        <begin position="392"/>
        <end position="404"/>
    </location>
</feature>
<dbReference type="PANTHER" id="PTHR47978">
    <property type="match status" value="1"/>
</dbReference>
<comment type="caution">
    <text evidence="3">The sequence shown here is derived from an EMBL/GenBank/DDBJ whole genome shotgun (WGS) entry which is preliminary data.</text>
</comment>
<evidence type="ECO:0000256" key="1">
    <source>
        <dbReference type="ARBA" id="ARBA00022741"/>
    </source>
</evidence>
<dbReference type="InterPro" id="IPR005225">
    <property type="entry name" value="Small_GTP-bd"/>
</dbReference>